<dbReference type="SMART" id="SM01007">
    <property type="entry name" value="Aldolase_II"/>
    <property type="match status" value="1"/>
</dbReference>
<dbReference type="InterPro" id="IPR001303">
    <property type="entry name" value="Aldolase_II/adducin_N"/>
</dbReference>
<dbReference type="GO" id="GO:0051015">
    <property type="term" value="F:actin filament binding"/>
    <property type="evidence" value="ECO:0007669"/>
    <property type="project" value="TreeGrafter"/>
</dbReference>
<organism evidence="3 4">
    <name type="scientific">Rhodotorula toruloides</name>
    <name type="common">Yeast</name>
    <name type="synonym">Rhodosporidium toruloides</name>
    <dbReference type="NCBI Taxonomy" id="5286"/>
    <lineage>
        <taxon>Eukaryota</taxon>
        <taxon>Fungi</taxon>
        <taxon>Dikarya</taxon>
        <taxon>Basidiomycota</taxon>
        <taxon>Pucciniomycotina</taxon>
        <taxon>Microbotryomycetes</taxon>
        <taxon>Sporidiobolales</taxon>
        <taxon>Sporidiobolaceae</taxon>
        <taxon>Rhodotorula</taxon>
    </lineage>
</organism>
<dbReference type="FunFam" id="3.40.225.10:FF:000009">
    <property type="entry name" value="Class II aldolase/adducin N-terminal"/>
    <property type="match status" value="1"/>
</dbReference>
<gene>
    <name evidence="3" type="ORF">AAT19DRAFT_11927</name>
</gene>
<evidence type="ECO:0000259" key="2">
    <source>
        <dbReference type="SMART" id="SM01007"/>
    </source>
</evidence>
<dbReference type="Proteomes" id="UP000239560">
    <property type="component" value="Unassembled WGS sequence"/>
</dbReference>
<protein>
    <submittedName>
        <fullName evidence="3">Class II aldolase/adducin domain protein</fullName>
    </submittedName>
</protein>
<dbReference type="EMBL" id="LCTV02000002">
    <property type="protein sequence ID" value="PRQ76509.1"/>
    <property type="molecule type" value="Genomic_DNA"/>
</dbReference>
<dbReference type="PANTHER" id="PTHR10672:SF39">
    <property type="entry name" value="CLASS II ALDOLASE_ADDUCIN N-TERMINAL DOMAIN-CONTAINING PROTEIN"/>
    <property type="match status" value="1"/>
</dbReference>
<feature type="region of interest" description="Disordered" evidence="1">
    <location>
        <begin position="1"/>
        <end position="31"/>
    </location>
</feature>
<dbReference type="OrthoDB" id="3238794at2759"/>
<reference evidence="3 4" key="1">
    <citation type="journal article" date="2018" name="Elife">
        <title>Functional genomics of lipid metabolism in the oleaginous yeast Rhodosporidium toruloides.</title>
        <authorList>
            <person name="Coradetti S.T."/>
            <person name="Pinel D."/>
            <person name="Geiselman G."/>
            <person name="Ito M."/>
            <person name="Mondo S."/>
            <person name="Reilly M.C."/>
            <person name="Cheng Y.F."/>
            <person name="Bauer S."/>
            <person name="Grigoriev I."/>
            <person name="Gladden J.M."/>
            <person name="Simmons B.A."/>
            <person name="Brem R."/>
            <person name="Arkin A.P."/>
            <person name="Skerker J.M."/>
        </authorList>
    </citation>
    <scope>NUCLEOTIDE SEQUENCE [LARGE SCALE GENOMIC DNA]</scope>
    <source>
        <strain evidence="3 4">NBRC 0880</strain>
    </source>
</reference>
<feature type="domain" description="Class II aldolase/adducin N-terminal" evidence="2">
    <location>
        <begin position="54"/>
        <end position="238"/>
    </location>
</feature>
<dbReference type="GO" id="GO:0005856">
    <property type="term" value="C:cytoskeleton"/>
    <property type="evidence" value="ECO:0007669"/>
    <property type="project" value="TreeGrafter"/>
</dbReference>
<dbReference type="InterPro" id="IPR051017">
    <property type="entry name" value="Aldolase-II_Adducin_sf"/>
</dbReference>
<evidence type="ECO:0000256" key="1">
    <source>
        <dbReference type="SAM" id="MobiDB-lite"/>
    </source>
</evidence>
<dbReference type="AlphaFoldDB" id="A0A2T0AES2"/>
<sequence>MAPDAAALSQPPHSGTRQDQDAESFGFESDADLKRMVTPPKFDSLEEERQYLKERIALACRIFAQYGLDHHIAGHLTVRVPGEPDSFYVNPFSRSFKLMDAEDIITVSHTGDVIGGGKPGRRVVNKAGFLIHSSIHKARPDVQAICHSHSTYGKAWSTLGLPLEYTTQDSCAFYGRQSVLDSFGGVVLSKSEGARIAEKLGEGVLVVLQNHGLLTVGHTIDAAVARFILAEEQCRVSLLAHGAAQSLGTKVIQIADEEAKFTSNQGEEPIAYFMASGYFEVAEHLWGEEVRAKRN</sequence>
<name>A0A2T0AES2_RHOTO</name>
<dbReference type="NCBIfam" id="NF004855">
    <property type="entry name" value="PRK06208.1"/>
    <property type="match status" value="1"/>
</dbReference>
<dbReference type="Pfam" id="PF00596">
    <property type="entry name" value="Aldolase_II"/>
    <property type="match status" value="1"/>
</dbReference>
<accession>A0A2T0AES2</accession>
<dbReference type="SUPFAM" id="SSF53639">
    <property type="entry name" value="AraD/HMP-PK domain-like"/>
    <property type="match status" value="1"/>
</dbReference>
<dbReference type="InterPro" id="IPR036409">
    <property type="entry name" value="Aldolase_II/adducin_N_sf"/>
</dbReference>
<dbReference type="Gene3D" id="3.40.225.10">
    <property type="entry name" value="Class II aldolase/adducin N-terminal domain"/>
    <property type="match status" value="1"/>
</dbReference>
<evidence type="ECO:0000313" key="4">
    <source>
        <dbReference type="Proteomes" id="UP000239560"/>
    </source>
</evidence>
<comment type="caution">
    <text evidence="3">The sequence shown here is derived from an EMBL/GenBank/DDBJ whole genome shotgun (WGS) entry which is preliminary data.</text>
</comment>
<dbReference type="PANTHER" id="PTHR10672">
    <property type="entry name" value="ADDUCIN"/>
    <property type="match status" value="1"/>
</dbReference>
<proteinExistence type="predicted"/>
<evidence type="ECO:0000313" key="3">
    <source>
        <dbReference type="EMBL" id="PRQ76509.1"/>
    </source>
</evidence>